<dbReference type="CDD" id="cd00118">
    <property type="entry name" value="LysM"/>
    <property type="match status" value="1"/>
</dbReference>
<comment type="caution">
    <text evidence="2">The sequence shown here is derived from an EMBL/GenBank/DDBJ whole genome shotgun (WGS) entry which is preliminary data.</text>
</comment>
<sequence>MKRLVFCFDGSWNRLDAPNPTNVLFTAESVLPYAGDTAQVIFYDEGVGTEEGETFQGGMFGQGLVKNLSDGYRFLIFNHTPGDEIYVFGFSRGAYTARSFVGLLGTCGILSRHSAGRANDAVELYKRRSDDPAFKQEVMAFRRDCSPDICVSDDEDEWRAANVPGYSAGTLPKLKVKYLGVWDTVGALGIPGYILGAGRFNREHEFHDVSLSSLVESARHAVAIDERKKDFAPTLWDNIDQLNQSVGADPTSADAPYQQVWFPGVHGSVGGGGSRRGLSDQALDWIWDGARRAGLDLDSSPSSRIYELMPNHLEHLANTEDKPGFNPIGIILDRLPEADRMPGPAALHEVSVTAQRRWKEQAERLPEKEAYRPATLKQVAAQLDALDPDVLGVGEEKDIGPFDLYQVQKGDGLRKIAQQVYGKADMSDLILQANRSKIVDPNRIYAGQMLRVPKVTG</sequence>
<keyword evidence="3" id="KW-1185">Reference proteome</keyword>
<proteinExistence type="predicted"/>
<evidence type="ECO:0000259" key="1">
    <source>
        <dbReference type="PROSITE" id="PS51782"/>
    </source>
</evidence>
<dbReference type="SMART" id="SM00257">
    <property type="entry name" value="LysM"/>
    <property type="match status" value="1"/>
</dbReference>
<dbReference type="PANTHER" id="PTHR33840:SF1">
    <property type="entry name" value="TLE1 PHOSPHOLIPASE DOMAIN-CONTAINING PROTEIN"/>
    <property type="match status" value="1"/>
</dbReference>
<dbReference type="InterPro" id="IPR036779">
    <property type="entry name" value="LysM_dom_sf"/>
</dbReference>
<organism evidence="2 3">
    <name type="scientific">Devosia oryzisoli</name>
    <dbReference type="NCBI Taxonomy" id="2774138"/>
    <lineage>
        <taxon>Bacteria</taxon>
        <taxon>Pseudomonadati</taxon>
        <taxon>Pseudomonadota</taxon>
        <taxon>Alphaproteobacteria</taxon>
        <taxon>Hyphomicrobiales</taxon>
        <taxon>Devosiaceae</taxon>
        <taxon>Devosia</taxon>
    </lineage>
</organism>
<dbReference type="Pfam" id="PF09994">
    <property type="entry name" value="T6SS_Tle1-like_cat"/>
    <property type="match status" value="1"/>
</dbReference>
<name>A0A927FSW1_9HYPH</name>
<gene>
    <name evidence="2" type="ORF">IC608_01110</name>
</gene>
<dbReference type="PANTHER" id="PTHR33840">
    <property type="match status" value="1"/>
</dbReference>
<evidence type="ECO:0000313" key="3">
    <source>
        <dbReference type="Proteomes" id="UP000654108"/>
    </source>
</evidence>
<reference evidence="2" key="1">
    <citation type="submission" date="2020-09" db="EMBL/GenBank/DDBJ databases">
        <title>Genome seq and assembly of Devosia sp.</title>
        <authorList>
            <person name="Chhetri G."/>
        </authorList>
    </citation>
    <scope>NUCLEOTIDE SEQUENCE</scope>
    <source>
        <strain evidence="2">PTR5</strain>
    </source>
</reference>
<feature type="domain" description="LysM" evidence="1">
    <location>
        <begin position="403"/>
        <end position="452"/>
    </location>
</feature>
<evidence type="ECO:0000313" key="2">
    <source>
        <dbReference type="EMBL" id="MBD8064074.1"/>
    </source>
</evidence>
<dbReference type="PROSITE" id="PS51782">
    <property type="entry name" value="LYSM"/>
    <property type="match status" value="1"/>
</dbReference>
<dbReference type="Gene3D" id="3.10.350.10">
    <property type="entry name" value="LysM domain"/>
    <property type="match status" value="1"/>
</dbReference>
<dbReference type="InterPro" id="IPR018392">
    <property type="entry name" value="LysM"/>
</dbReference>
<dbReference type="RefSeq" id="WP_191772193.1">
    <property type="nucleotide sequence ID" value="NZ_JACYFU010000001.1"/>
</dbReference>
<dbReference type="InterPro" id="IPR018712">
    <property type="entry name" value="Tle1-like_cat"/>
</dbReference>
<dbReference type="AlphaFoldDB" id="A0A927FSW1"/>
<dbReference type="Proteomes" id="UP000654108">
    <property type="component" value="Unassembled WGS sequence"/>
</dbReference>
<dbReference type="EMBL" id="JACYFU010000001">
    <property type="protein sequence ID" value="MBD8064074.1"/>
    <property type="molecule type" value="Genomic_DNA"/>
</dbReference>
<dbReference type="Pfam" id="PF01476">
    <property type="entry name" value="LysM"/>
    <property type="match status" value="1"/>
</dbReference>
<accession>A0A927FSW1</accession>
<protein>
    <submittedName>
        <fullName evidence="2">DUF2235 domain-containing protein</fullName>
    </submittedName>
</protein>